<evidence type="ECO:0000259" key="3">
    <source>
        <dbReference type="PROSITE" id="PS51819"/>
    </source>
</evidence>
<dbReference type="Pfam" id="PF13669">
    <property type="entry name" value="Glyoxalase_4"/>
    <property type="match status" value="1"/>
</dbReference>
<dbReference type="Gene3D" id="3.10.180.10">
    <property type="entry name" value="2,3-Dihydroxybiphenyl 1,2-Dioxygenase, domain 1"/>
    <property type="match status" value="1"/>
</dbReference>
<organism evidence="4 5">
    <name type="scientific">Primorskyibacter sedentarius</name>
    <dbReference type="NCBI Taxonomy" id="745311"/>
    <lineage>
        <taxon>Bacteria</taxon>
        <taxon>Pseudomonadati</taxon>
        <taxon>Pseudomonadota</taxon>
        <taxon>Alphaproteobacteria</taxon>
        <taxon>Rhodobacterales</taxon>
        <taxon>Roseobacteraceae</taxon>
        <taxon>Primorskyibacter</taxon>
    </lineage>
</organism>
<keyword evidence="4" id="KW-0456">Lyase</keyword>
<keyword evidence="1" id="KW-0479">Metal-binding</keyword>
<sequence>MTNYLKPLAIAAALASPLVANAELPGMRGTQHIGITVLDVDEAVDWLVDVIGCESFYSFGPFGPFEDDWMTDNLNVNPRAVIEMITMVKCGNGPALEVFKYTSPDQNPEPPKNSDIGGYHIALYVDDIREAVKYLRDNDVRVLEDPHPLTGTGSEGQEWVYFLAPWGMQMEIVSYPDGMSYEQTTEKRFWDPRG</sequence>
<dbReference type="GO" id="GO:0046872">
    <property type="term" value="F:metal ion binding"/>
    <property type="evidence" value="ECO:0007669"/>
    <property type="project" value="UniProtKB-KW"/>
</dbReference>
<dbReference type="GO" id="GO:0051213">
    <property type="term" value="F:dioxygenase activity"/>
    <property type="evidence" value="ECO:0007669"/>
    <property type="project" value="UniProtKB-KW"/>
</dbReference>
<dbReference type="GO" id="GO:0004493">
    <property type="term" value="F:methylmalonyl-CoA epimerase activity"/>
    <property type="evidence" value="ECO:0007669"/>
    <property type="project" value="TreeGrafter"/>
</dbReference>
<evidence type="ECO:0000256" key="2">
    <source>
        <dbReference type="SAM" id="SignalP"/>
    </source>
</evidence>
<name>A0A4R3J527_9RHOB</name>
<keyword evidence="5" id="KW-1185">Reference proteome</keyword>
<dbReference type="GO" id="GO:0016829">
    <property type="term" value="F:lyase activity"/>
    <property type="evidence" value="ECO:0007669"/>
    <property type="project" value="UniProtKB-KW"/>
</dbReference>
<proteinExistence type="predicted"/>
<dbReference type="AlphaFoldDB" id="A0A4R3J527"/>
<keyword evidence="2" id="KW-0732">Signal</keyword>
<dbReference type="PANTHER" id="PTHR43048:SF6">
    <property type="entry name" value="BLR8189 PROTEIN"/>
    <property type="match status" value="1"/>
</dbReference>
<dbReference type="SUPFAM" id="SSF54593">
    <property type="entry name" value="Glyoxalase/Bleomycin resistance protein/Dihydroxybiphenyl dioxygenase"/>
    <property type="match status" value="1"/>
</dbReference>
<dbReference type="InterPro" id="IPR051785">
    <property type="entry name" value="MMCE/EMCE_epimerase"/>
</dbReference>
<evidence type="ECO:0000313" key="4">
    <source>
        <dbReference type="EMBL" id="TCS59913.1"/>
    </source>
</evidence>
<gene>
    <name evidence="4" type="ORF">EDD52_11746</name>
</gene>
<dbReference type="OrthoDB" id="2613830at2"/>
<dbReference type="EMBL" id="SLZU01000017">
    <property type="protein sequence ID" value="TCS59913.1"/>
    <property type="molecule type" value="Genomic_DNA"/>
</dbReference>
<dbReference type="InterPro" id="IPR029068">
    <property type="entry name" value="Glyas_Bleomycin-R_OHBP_Dase"/>
</dbReference>
<feature type="domain" description="VOC" evidence="3">
    <location>
        <begin position="29"/>
        <end position="175"/>
    </location>
</feature>
<feature type="signal peptide" evidence="2">
    <location>
        <begin position="1"/>
        <end position="22"/>
    </location>
</feature>
<dbReference type="PANTHER" id="PTHR43048">
    <property type="entry name" value="METHYLMALONYL-COA EPIMERASE"/>
    <property type="match status" value="1"/>
</dbReference>
<comment type="caution">
    <text evidence="4">The sequence shown here is derived from an EMBL/GenBank/DDBJ whole genome shotgun (WGS) entry which is preliminary data.</text>
</comment>
<dbReference type="RefSeq" id="WP_132247642.1">
    <property type="nucleotide sequence ID" value="NZ_SLZU01000017.1"/>
</dbReference>
<keyword evidence="4" id="KW-0223">Dioxygenase</keyword>
<dbReference type="GO" id="GO:0046491">
    <property type="term" value="P:L-methylmalonyl-CoA metabolic process"/>
    <property type="evidence" value="ECO:0007669"/>
    <property type="project" value="TreeGrafter"/>
</dbReference>
<reference evidence="4 5" key="1">
    <citation type="submission" date="2019-03" db="EMBL/GenBank/DDBJ databases">
        <title>Genomic Encyclopedia of Type Strains, Phase IV (KMG-IV): sequencing the most valuable type-strain genomes for metagenomic binning, comparative biology and taxonomic classification.</title>
        <authorList>
            <person name="Goeker M."/>
        </authorList>
    </citation>
    <scope>NUCLEOTIDE SEQUENCE [LARGE SCALE GENOMIC DNA]</scope>
    <source>
        <strain evidence="4 5">DSM 104836</strain>
    </source>
</reference>
<dbReference type="Proteomes" id="UP000295696">
    <property type="component" value="Unassembled WGS sequence"/>
</dbReference>
<feature type="chain" id="PRO_5020717788" evidence="2">
    <location>
        <begin position="23"/>
        <end position="194"/>
    </location>
</feature>
<accession>A0A4R3J527</accession>
<protein>
    <submittedName>
        <fullName evidence="4">Catechol 2,3-dioxygenase-like lactoylglutathione lyase family enzyme</fullName>
    </submittedName>
</protein>
<dbReference type="PROSITE" id="PS51819">
    <property type="entry name" value="VOC"/>
    <property type="match status" value="1"/>
</dbReference>
<dbReference type="InterPro" id="IPR037523">
    <property type="entry name" value="VOC_core"/>
</dbReference>
<evidence type="ECO:0000256" key="1">
    <source>
        <dbReference type="ARBA" id="ARBA00022723"/>
    </source>
</evidence>
<evidence type="ECO:0000313" key="5">
    <source>
        <dbReference type="Proteomes" id="UP000295696"/>
    </source>
</evidence>
<keyword evidence="4" id="KW-0560">Oxidoreductase</keyword>